<evidence type="ECO:0000313" key="2">
    <source>
        <dbReference type="Proteomes" id="UP000091857"/>
    </source>
</evidence>
<dbReference type="Proteomes" id="UP000091857">
    <property type="component" value="Chromosome 4"/>
</dbReference>
<gene>
    <name evidence="1" type="ORF">MANES_04G058950v8</name>
</gene>
<accession>A0ACB7HTW4</accession>
<comment type="caution">
    <text evidence="1">The sequence shown here is derived from an EMBL/GenBank/DDBJ whole genome shotgun (WGS) entry which is preliminary data.</text>
</comment>
<dbReference type="EMBL" id="CM004390">
    <property type="protein sequence ID" value="KAG8655566.1"/>
    <property type="molecule type" value="Genomic_DNA"/>
</dbReference>
<proteinExistence type="predicted"/>
<organism evidence="1 2">
    <name type="scientific">Manihot esculenta</name>
    <name type="common">Cassava</name>
    <name type="synonym">Jatropha manihot</name>
    <dbReference type="NCBI Taxonomy" id="3983"/>
    <lineage>
        <taxon>Eukaryota</taxon>
        <taxon>Viridiplantae</taxon>
        <taxon>Streptophyta</taxon>
        <taxon>Embryophyta</taxon>
        <taxon>Tracheophyta</taxon>
        <taxon>Spermatophyta</taxon>
        <taxon>Magnoliopsida</taxon>
        <taxon>eudicotyledons</taxon>
        <taxon>Gunneridae</taxon>
        <taxon>Pentapetalae</taxon>
        <taxon>rosids</taxon>
        <taxon>fabids</taxon>
        <taxon>Malpighiales</taxon>
        <taxon>Euphorbiaceae</taxon>
        <taxon>Crotonoideae</taxon>
        <taxon>Manihoteae</taxon>
        <taxon>Manihot</taxon>
    </lineage>
</organism>
<sequence>MHCCLLLLWSPRCFSHGTMPFVRAPIHGTPFLLFASPSCPLVVFPSETPIFFSQKILASCVVSGVVGLPFGFNGHIFSCMYLCSH</sequence>
<reference evidence="2" key="1">
    <citation type="journal article" date="2016" name="Nat. Biotechnol.">
        <title>Sequencing wild and cultivated cassava and related species reveals extensive interspecific hybridization and genetic diversity.</title>
        <authorList>
            <person name="Bredeson J.V."/>
            <person name="Lyons J.B."/>
            <person name="Prochnik S.E."/>
            <person name="Wu G.A."/>
            <person name="Ha C.M."/>
            <person name="Edsinger-Gonzales E."/>
            <person name="Grimwood J."/>
            <person name="Schmutz J."/>
            <person name="Rabbi I.Y."/>
            <person name="Egesi C."/>
            <person name="Nauluvula P."/>
            <person name="Lebot V."/>
            <person name="Ndunguru J."/>
            <person name="Mkamilo G."/>
            <person name="Bart R.S."/>
            <person name="Setter T.L."/>
            <person name="Gleadow R.M."/>
            <person name="Kulakow P."/>
            <person name="Ferguson M.E."/>
            <person name="Rounsley S."/>
            <person name="Rokhsar D.S."/>
        </authorList>
    </citation>
    <scope>NUCLEOTIDE SEQUENCE [LARGE SCALE GENOMIC DNA]</scope>
    <source>
        <strain evidence="2">cv. AM560-2</strain>
    </source>
</reference>
<name>A0ACB7HTW4_MANES</name>
<protein>
    <submittedName>
        <fullName evidence="1">Uncharacterized protein</fullName>
    </submittedName>
</protein>
<evidence type="ECO:0000313" key="1">
    <source>
        <dbReference type="EMBL" id="KAG8655566.1"/>
    </source>
</evidence>
<keyword evidence="2" id="KW-1185">Reference proteome</keyword>